<comment type="cofactor">
    <cofactor evidence="7">
        <name>a divalent metal cation</name>
        <dbReference type="ChEBI" id="CHEBI:60240"/>
    </cofactor>
    <text evidence="7">Binds 1 divalent metal cation per subunit.</text>
</comment>
<dbReference type="PANTHER" id="PTHR11735:SF6">
    <property type="entry name" value="TRNA N6-ADENOSINE THREONYLCARBAMOYLTRANSFERASE, MITOCHONDRIAL"/>
    <property type="match status" value="1"/>
</dbReference>
<dbReference type="CDD" id="cd24134">
    <property type="entry name" value="ASKHA_NBD_OSGEPL1_QRI7_euk"/>
    <property type="match status" value="1"/>
</dbReference>
<evidence type="ECO:0000256" key="2">
    <source>
        <dbReference type="ARBA" id="ARBA00022679"/>
    </source>
</evidence>
<evidence type="ECO:0000256" key="7">
    <source>
        <dbReference type="HAMAP-Rule" id="MF_03179"/>
    </source>
</evidence>
<evidence type="ECO:0000256" key="4">
    <source>
        <dbReference type="ARBA" id="ARBA00022723"/>
    </source>
</evidence>
<keyword evidence="5 7" id="KW-0012">Acyltransferase</keyword>
<dbReference type="OrthoDB" id="10259622at2759"/>
<gene>
    <name evidence="9" type="ORF">MSYG_4365</name>
</gene>
<evidence type="ECO:0000313" key="9">
    <source>
        <dbReference type="EMBL" id="SHO80010.1"/>
    </source>
</evidence>
<accession>A0A1M8AC70</accession>
<dbReference type="NCBIfam" id="TIGR00329">
    <property type="entry name" value="gcp_kae1"/>
    <property type="match status" value="1"/>
</dbReference>
<evidence type="ECO:0000259" key="8">
    <source>
        <dbReference type="Pfam" id="PF00814"/>
    </source>
</evidence>
<dbReference type="EC" id="2.3.1.234" evidence="1"/>
<protein>
    <recommendedName>
        <fullName evidence="1">N(6)-L-threonylcarbamoyladenine synthase</fullName>
        <ecNumber evidence="1">2.3.1.234</ecNumber>
    </recommendedName>
</protein>
<comment type="subcellular location">
    <subcellularLocation>
        <location evidence="7">Mitochondrion</location>
    </subcellularLocation>
</comment>
<feature type="domain" description="Gcp-like" evidence="8">
    <location>
        <begin position="49"/>
        <end position="358"/>
    </location>
</feature>
<proteinExistence type="inferred from homology"/>
<dbReference type="InterPro" id="IPR043129">
    <property type="entry name" value="ATPase_NBD"/>
</dbReference>
<name>A0A1M8AC70_MALS4</name>
<dbReference type="Proteomes" id="UP000186303">
    <property type="component" value="Chromosome 8"/>
</dbReference>
<dbReference type="SUPFAM" id="SSF53067">
    <property type="entry name" value="Actin-like ATPase domain"/>
    <property type="match status" value="1"/>
</dbReference>
<evidence type="ECO:0000256" key="1">
    <source>
        <dbReference type="ARBA" id="ARBA00012156"/>
    </source>
</evidence>
<dbReference type="InterPro" id="IPR017861">
    <property type="entry name" value="KAE1/TsaD"/>
</dbReference>
<dbReference type="HAMAP" id="MF_01445">
    <property type="entry name" value="TsaD"/>
    <property type="match status" value="1"/>
</dbReference>
<dbReference type="GO" id="GO:0046872">
    <property type="term" value="F:metal ion binding"/>
    <property type="evidence" value="ECO:0007669"/>
    <property type="project" value="UniProtKB-KW"/>
</dbReference>
<dbReference type="EMBL" id="LT671828">
    <property type="protein sequence ID" value="SHO80010.1"/>
    <property type="molecule type" value="Genomic_DNA"/>
</dbReference>
<organism evidence="9 10">
    <name type="scientific">Malassezia sympodialis (strain ATCC 42132)</name>
    <name type="common">Atopic eczema-associated yeast</name>
    <dbReference type="NCBI Taxonomy" id="1230383"/>
    <lineage>
        <taxon>Eukaryota</taxon>
        <taxon>Fungi</taxon>
        <taxon>Dikarya</taxon>
        <taxon>Basidiomycota</taxon>
        <taxon>Ustilaginomycotina</taxon>
        <taxon>Malasseziomycetes</taxon>
        <taxon>Malasseziales</taxon>
        <taxon>Malasseziaceae</taxon>
        <taxon>Malassezia</taxon>
    </lineage>
</organism>
<keyword evidence="2 7" id="KW-0808">Transferase</keyword>
<dbReference type="Gene3D" id="3.30.420.40">
    <property type="match status" value="2"/>
</dbReference>
<dbReference type="InterPro" id="IPR000905">
    <property type="entry name" value="Gcp-like_dom"/>
</dbReference>
<dbReference type="VEuPathDB" id="FungiDB:MSYG_4365"/>
<dbReference type="OMA" id="NAAMIGC"/>
<comment type="catalytic activity">
    <reaction evidence="6 7">
        <text>L-threonylcarbamoyladenylate + adenosine(37) in tRNA = N(6)-L-threonylcarbamoyladenosine(37) in tRNA + AMP + H(+)</text>
        <dbReference type="Rhea" id="RHEA:37059"/>
        <dbReference type="Rhea" id="RHEA-COMP:10162"/>
        <dbReference type="Rhea" id="RHEA-COMP:10163"/>
        <dbReference type="ChEBI" id="CHEBI:15378"/>
        <dbReference type="ChEBI" id="CHEBI:73682"/>
        <dbReference type="ChEBI" id="CHEBI:74411"/>
        <dbReference type="ChEBI" id="CHEBI:74418"/>
        <dbReference type="ChEBI" id="CHEBI:456215"/>
        <dbReference type="EC" id="2.3.1.234"/>
    </reaction>
</comment>
<dbReference type="GO" id="GO:0061711">
    <property type="term" value="F:tRNA N(6)-L-threonylcarbamoyladenine synthase activity"/>
    <property type="evidence" value="ECO:0007669"/>
    <property type="project" value="UniProtKB-EC"/>
</dbReference>
<evidence type="ECO:0000256" key="6">
    <source>
        <dbReference type="ARBA" id="ARBA00048117"/>
    </source>
</evidence>
<sequence length="394" mass="42206">MRLPVAASRHFCLGSQTRGLASVASRRLILGIESSCDDSCASVVCSDRTILSSVVLRQDHQDTQGIHPLHAAQAHHRHVPVAIRQALDEAAVRLDDIDGIAVTQGPGMPGCLSVGMAAAKALASVHSKPLVYVHHMHAHALTPLLTEPTPPTFPFLTLLVSGGHTMLVLAHTLYRFQVLANTLDDSIGNSFDKLARELELGWQCASGALVEQLAATHPRGAPLPPLPHIMLGQPSFSFSGLRSASTRLIQAAGGASHLTTSAKAALAQAFQEAAFAPLEDKVVRALSIDPRLRGWRLADSSPVPPTAIHSVVCSGGVASNAYLRERLRHALDIGGRPDVALHFPPVSLCVDNAAMIAWAGHLYWDDRTSDLTPHVVGKWPLDERRRRTSESHAK</sequence>
<dbReference type="GO" id="GO:0005739">
    <property type="term" value="C:mitochondrion"/>
    <property type="evidence" value="ECO:0007669"/>
    <property type="project" value="UniProtKB-SubCell"/>
</dbReference>
<dbReference type="InterPro" id="IPR022450">
    <property type="entry name" value="TsaD"/>
</dbReference>
<dbReference type="PANTHER" id="PTHR11735">
    <property type="entry name" value="TRNA N6-ADENOSINE THREONYLCARBAMOYLTRANSFERASE"/>
    <property type="match status" value="1"/>
</dbReference>
<dbReference type="STRING" id="1230383.A0A1M8AC70"/>
<evidence type="ECO:0000256" key="3">
    <source>
        <dbReference type="ARBA" id="ARBA00022694"/>
    </source>
</evidence>
<evidence type="ECO:0000313" key="10">
    <source>
        <dbReference type="Proteomes" id="UP000186303"/>
    </source>
</evidence>
<comment type="similarity">
    <text evidence="7">Belongs to the KAE1 / TsaD family.</text>
</comment>
<comment type="subunit">
    <text evidence="7">Homodimer.</text>
</comment>
<keyword evidence="10" id="KW-1185">Reference proteome</keyword>
<reference evidence="10" key="1">
    <citation type="journal article" date="2017" name="Nucleic Acids Res.">
        <title>Proteogenomics produces comprehensive and highly accurate protein-coding gene annotation in a complete genome assembly of Malassezia sympodialis.</title>
        <authorList>
            <person name="Zhu Y."/>
            <person name="Engstroem P.G."/>
            <person name="Tellgren-Roth C."/>
            <person name="Baudo C.D."/>
            <person name="Kennell J.C."/>
            <person name="Sun S."/>
            <person name="Billmyre R.B."/>
            <person name="Schroeder M.S."/>
            <person name="Andersson A."/>
            <person name="Holm T."/>
            <person name="Sigurgeirsson B."/>
            <person name="Wu G."/>
            <person name="Sankaranarayanan S.R."/>
            <person name="Siddharthan R."/>
            <person name="Sanyal K."/>
            <person name="Lundeberg J."/>
            <person name="Nystedt B."/>
            <person name="Boekhout T."/>
            <person name="Dawson T.L. Jr."/>
            <person name="Heitman J."/>
            <person name="Scheynius A."/>
            <person name="Lehtioe J."/>
        </authorList>
    </citation>
    <scope>NUCLEOTIDE SEQUENCE [LARGE SCALE GENOMIC DNA]</scope>
    <source>
        <strain evidence="10">ATCC 42132</strain>
    </source>
</reference>
<dbReference type="AlphaFoldDB" id="A0A1M8AC70"/>
<dbReference type="Pfam" id="PF00814">
    <property type="entry name" value="TsaD"/>
    <property type="match status" value="1"/>
</dbReference>
<dbReference type="GO" id="GO:0072670">
    <property type="term" value="P:mitochondrial tRNA threonylcarbamoyladenosine modification"/>
    <property type="evidence" value="ECO:0007669"/>
    <property type="project" value="TreeGrafter"/>
</dbReference>
<comment type="function">
    <text evidence="7">Required for the formation of a threonylcarbamoyl group on adenosine at position 37 (t(6)A37) in mitochondrial tRNAs that read codons beginning with adenine. Probably involved in the transfer of the threonylcarbamoyl moiety of threonylcarbamoyl-AMP (TC-AMP) to the N6 group of A37. Involved in mitochondrial genome maintenance.</text>
</comment>
<dbReference type="PRINTS" id="PR00789">
    <property type="entry name" value="OSIALOPTASE"/>
</dbReference>
<keyword evidence="3 7" id="KW-0819">tRNA processing</keyword>
<keyword evidence="4 7" id="KW-0479">Metal-binding</keyword>
<evidence type="ECO:0000256" key="5">
    <source>
        <dbReference type="ARBA" id="ARBA00023315"/>
    </source>
</evidence>
<keyword evidence="7" id="KW-0496">Mitochondrion</keyword>